<dbReference type="EMBL" id="UOEF01000158">
    <property type="protein sequence ID" value="VAV93212.1"/>
    <property type="molecule type" value="Genomic_DNA"/>
</dbReference>
<sequence>MKQVELYGRVRYAVKILGMSRREAARVFGVDRRTVDKMLAFAAPPGYRRKKTPARPKLDPFVGIIDQILEDDTKRLKKQRHTSKRIFERLRDEYGFAGGLTIVKDYVFAARQRQREMYVPLSHSPGHAQADFGEADVVIGGIQYRAHYFVMTLPHSDACFVCAYPAATTEAWLDGHNRAFAFFGGVPLSILYDNDKSLVARILPDGTRQRTRAFSGLQSHYLFEDRYGRPAKGNDKGNVEGIVGFARRNFMVPIPRLDSWDAFNAHLEEQCRKRQRDVLRGHRESIGARLVRDQEVLADLPPVLFDACDRQATRVSSLSLVRYRNNDYSVPVAFGHQEVWIRGYVHEVIIGCASEEIARHPRSYEREDLIFNPIHYLPLLEKKVGALDQAAPLVGWELPDVFATLRRLLEARMGKPGKREYVQVLRLLETFELNDLHGAIRDALHLSAISFDAIKHLLLCRIERRPPKLDLDIYPYLPRARVATTSAASYMNLLQEAGKADRSDRDIMGGAS</sequence>
<dbReference type="InterPro" id="IPR001584">
    <property type="entry name" value="Integrase_cat-core"/>
</dbReference>
<dbReference type="PANTHER" id="PTHR35004:SF7">
    <property type="entry name" value="INTEGRASE PROTEIN"/>
    <property type="match status" value="1"/>
</dbReference>
<accession>A0A3B0RNE4</accession>
<organism evidence="2">
    <name type="scientific">hydrothermal vent metagenome</name>
    <dbReference type="NCBI Taxonomy" id="652676"/>
    <lineage>
        <taxon>unclassified sequences</taxon>
        <taxon>metagenomes</taxon>
        <taxon>ecological metagenomes</taxon>
    </lineage>
</organism>
<dbReference type="GO" id="GO:0015074">
    <property type="term" value="P:DNA integration"/>
    <property type="evidence" value="ECO:0007669"/>
    <property type="project" value="InterPro"/>
</dbReference>
<dbReference type="Pfam" id="PF22483">
    <property type="entry name" value="Mu-transpos_C_2"/>
    <property type="match status" value="1"/>
</dbReference>
<dbReference type="AlphaFoldDB" id="A0A3B0RNE4"/>
<feature type="domain" description="Integrase catalytic" evidence="1">
    <location>
        <begin position="121"/>
        <end position="240"/>
    </location>
</feature>
<name>A0A3B0RNE4_9ZZZZ</name>
<protein>
    <submittedName>
        <fullName evidence="2">Mobile element protein</fullName>
    </submittedName>
</protein>
<proteinExistence type="predicted"/>
<evidence type="ECO:0000259" key="1">
    <source>
        <dbReference type="PROSITE" id="PS50994"/>
    </source>
</evidence>
<reference evidence="2" key="1">
    <citation type="submission" date="2018-06" db="EMBL/GenBank/DDBJ databases">
        <authorList>
            <person name="Zhirakovskaya E."/>
        </authorList>
    </citation>
    <scope>NUCLEOTIDE SEQUENCE</scope>
</reference>
<evidence type="ECO:0000313" key="2">
    <source>
        <dbReference type="EMBL" id="VAV93212.1"/>
    </source>
</evidence>
<dbReference type="InterPro" id="IPR054353">
    <property type="entry name" value="IstA-like_C"/>
</dbReference>
<dbReference type="PANTHER" id="PTHR35004">
    <property type="entry name" value="TRANSPOSASE RV3428C-RELATED"/>
    <property type="match status" value="1"/>
</dbReference>
<dbReference type="PROSITE" id="PS50994">
    <property type="entry name" value="INTEGRASE"/>
    <property type="match status" value="1"/>
</dbReference>
<gene>
    <name evidence="2" type="ORF">MNBD_ALPHA04-1484</name>
</gene>
<dbReference type="NCBIfam" id="NF033546">
    <property type="entry name" value="transpos_IS21"/>
    <property type="match status" value="1"/>
</dbReference>